<evidence type="ECO:0000313" key="2">
    <source>
        <dbReference type="Proteomes" id="UP000638462"/>
    </source>
</evidence>
<comment type="caution">
    <text evidence="1">The sequence shown here is derived from an EMBL/GenBank/DDBJ whole genome shotgun (WGS) entry which is preliminary data.</text>
</comment>
<protein>
    <submittedName>
        <fullName evidence="1">Uncharacterized protein</fullName>
    </submittedName>
</protein>
<keyword evidence="2" id="KW-1185">Reference proteome</keyword>
<sequence>MKIISAKLNGEPFHSLNKKDIKRIFSLVPEEWKMAIEQVVLSSELFENSRFDRPVIHSSICRRLNVLSRGLTKRRMVKEVLRELALNGGVAQSGFANHVCKAELAKLDETVEPFVLAFFEDEI</sequence>
<dbReference type="EMBL" id="BMIT01000006">
    <property type="protein sequence ID" value="GGE94339.1"/>
    <property type="molecule type" value="Genomic_DNA"/>
</dbReference>
<dbReference type="Proteomes" id="UP000638462">
    <property type="component" value="Unassembled WGS sequence"/>
</dbReference>
<name>A0ABQ1THR2_9GAMM</name>
<organism evidence="1 2">
    <name type="scientific">Pseudoalteromonas gelatinilytica</name>
    <dbReference type="NCBI Taxonomy" id="1703256"/>
    <lineage>
        <taxon>Bacteria</taxon>
        <taxon>Pseudomonadati</taxon>
        <taxon>Pseudomonadota</taxon>
        <taxon>Gammaproteobacteria</taxon>
        <taxon>Alteromonadales</taxon>
        <taxon>Pseudoalteromonadaceae</taxon>
        <taxon>Pseudoalteromonas</taxon>
    </lineage>
</organism>
<gene>
    <name evidence="1" type="ORF">GCM10008027_19060</name>
</gene>
<accession>A0ABQ1THR2</accession>
<proteinExistence type="predicted"/>
<reference evidence="2" key="1">
    <citation type="journal article" date="2019" name="Int. J. Syst. Evol. Microbiol.">
        <title>The Global Catalogue of Microorganisms (GCM) 10K type strain sequencing project: providing services to taxonomists for standard genome sequencing and annotation.</title>
        <authorList>
            <consortium name="The Broad Institute Genomics Platform"/>
            <consortium name="The Broad Institute Genome Sequencing Center for Infectious Disease"/>
            <person name="Wu L."/>
            <person name="Ma J."/>
        </authorList>
    </citation>
    <scope>NUCLEOTIDE SEQUENCE [LARGE SCALE GENOMIC DNA]</scope>
    <source>
        <strain evidence="2">CGMCC 1.15394</strain>
    </source>
</reference>
<dbReference type="RefSeq" id="WP_188728520.1">
    <property type="nucleotide sequence ID" value="NZ_BMIT01000006.1"/>
</dbReference>
<evidence type="ECO:0000313" key="1">
    <source>
        <dbReference type="EMBL" id="GGE94339.1"/>
    </source>
</evidence>